<evidence type="ECO:0000256" key="2">
    <source>
        <dbReference type="SAM" id="MobiDB-lite"/>
    </source>
</evidence>
<evidence type="ECO:0000256" key="1">
    <source>
        <dbReference type="ARBA" id="ARBA00023125"/>
    </source>
</evidence>
<dbReference type="Proteomes" id="UP000076962">
    <property type="component" value="Unassembled WGS sequence"/>
</dbReference>
<proteinExistence type="predicted"/>
<accession>A0A176S4T6</accession>
<dbReference type="GO" id="GO:0003677">
    <property type="term" value="F:DNA binding"/>
    <property type="evidence" value="ECO:0007669"/>
    <property type="project" value="UniProtKB-KW"/>
</dbReference>
<sequence length="220" mass="24868">MGEVLSKESDCLKKKYQKRNKIKAVLSKVEQKNPKKARRIRKHNLGRKKLNRRSRQHQAKVKTIVFTAVNRVVDKAETIVCEDLTKTFKLKSYGKNANRRLSGWVKGLMASAIDIVASRRGSRVVLINAAYTSQMCSKCGCLGNRTGDRFHCTSGCGAVMQADQNAAINVKARLGDKELHRWLPFQKVKQVLLERCRRPSIRPSCGLVAAWTLWTDSELS</sequence>
<dbReference type="AlphaFoldDB" id="A0A176S4T6"/>
<keyword evidence="1" id="KW-0238">DNA-binding</keyword>
<name>A0A176S4T6_9GAMM</name>
<keyword evidence="5" id="KW-1185">Reference proteome</keyword>
<evidence type="ECO:0000259" key="3">
    <source>
        <dbReference type="Pfam" id="PF07282"/>
    </source>
</evidence>
<feature type="region of interest" description="Disordered" evidence="2">
    <location>
        <begin position="29"/>
        <end position="56"/>
    </location>
</feature>
<reference evidence="4 5" key="1">
    <citation type="submission" date="2016-05" db="EMBL/GenBank/DDBJ databases">
        <title>Single-cell genome of chain-forming Candidatus Thiomargarita nelsonii and comparison to other large sulfur-oxidizing bacteria.</title>
        <authorList>
            <person name="Winkel M."/>
            <person name="Salman V."/>
            <person name="Woyke T."/>
            <person name="Schulz-Vogt H."/>
            <person name="Richter M."/>
            <person name="Flood B."/>
            <person name="Bailey J."/>
            <person name="Amann R."/>
            <person name="Mussmann M."/>
        </authorList>
    </citation>
    <scope>NUCLEOTIDE SEQUENCE [LARGE SCALE GENOMIC DNA]</scope>
    <source>
        <strain evidence="4 5">THI036</strain>
    </source>
</reference>
<comment type="caution">
    <text evidence="4">The sequence shown here is derived from an EMBL/GenBank/DDBJ whole genome shotgun (WGS) entry which is preliminary data.</text>
</comment>
<feature type="domain" description="Cas12f1-like TNB" evidence="3">
    <location>
        <begin position="113"/>
        <end position="170"/>
    </location>
</feature>
<dbReference type="InterPro" id="IPR010095">
    <property type="entry name" value="Cas12f1-like_TNB"/>
</dbReference>
<dbReference type="EMBL" id="LUTY01000657">
    <property type="protein sequence ID" value="OAD22928.1"/>
    <property type="molecule type" value="Genomic_DNA"/>
</dbReference>
<evidence type="ECO:0000313" key="5">
    <source>
        <dbReference type="Proteomes" id="UP000076962"/>
    </source>
</evidence>
<dbReference type="PATRIC" id="fig|1003181.4.peg.1779"/>
<gene>
    <name evidence="4" type="ORF">THIOM_001251</name>
</gene>
<protein>
    <submittedName>
        <fullName evidence="4">Protein containing Transposase, IS605 OrfB</fullName>
    </submittedName>
</protein>
<organism evidence="4 5">
    <name type="scientific">Candidatus Thiomargarita nelsonii</name>
    <dbReference type="NCBI Taxonomy" id="1003181"/>
    <lineage>
        <taxon>Bacteria</taxon>
        <taxon>Pseudomonadati</taxon>
        <taxon>Pseudomonadota</taxon>
        <taxon>Gammaproteobacteria</taxon>
        <taxon>Thiotrichales</taxon>
        <taxon>Thiotrichaceae</taxon>
        <taxon>Thiomargarita</taxon>
    </lineage>
</organism>
<evidence type="ECO:0000313" key="4">
    <source>
        <dbReference type="EMBL" id="OAD22928.1"/>
    </source>
</evidence>
<dbReference type="Pfam" id="PF07282">
    <property type="entry name" value="Cas12f1-like_TNB"/>
    <property type="match status" value="1"/>
</dbReference>
<feature type="compositionally biased region" description="Basic residues" evidence="2">
    <location>
        <begin position="34"/>
        <end position="56"/>
    </location>
</feature>
<dbReference type="NCBIfam" id="TIGR01766">
    <property type="entry name" value="IS200/IS605 family accessory protein TnpB-like domain"/>
    <property type="match status" value="1"/>
</dbReference>